<sequence length="237" mass="25996">MKRGEVVALSGNTGGSAGPHLHWEVRDAQDRQYNPLQWGGFPEIQDHVAPSLQAFALEPLSIESRVKNVFAKAVFAPKVLPGPGVATAWPDTISCFGPVGLLVQGFDRFDNAWNKNGIQRVTVKVNGQPFYQHIIDAVPFPTGTRQVSNFVDFLYQQTQGRSLQKLWVDEGNDLPMYATGPSKGRLTVEAGKVYSIDITLADSYNNQTPVHLVLRGEQPEYFKTRSAAAKSPPCAST</sequence>
<reference evidence="2" key="1">
    <citation type="journal article" date="2019" name="Int. J. Syst. Evol. Microbiol.">
        <title>The Global Catalogue of Microorganisms (GCM) 10K type strain sequencing project: providing services to taxonomists for standard genome sequencing and annotation.</title>
        <authorList>
            <consortium name="The Broad Institute Genomics Platform"/>
            <consortium name="The Broad Institute Genome Sequencing Center for Infectious Disease"/>
            <person name="Wu L."/>
            <person name="Ma J."/>
        </authorList>
    </citation>
    <scope>NUCLEOTIDE SEQUENCE [LARGE SCALE GENOMIC DNA]</scope>
    <source>
        <strain evidence="2">JCM 19635</strain>
    </source>
</reference>
<dbReference type="CDD" id="cd12797">
    <property type="entry name" value="M23_peptidase"/>
    <property type="match status" value="1"/>
</dbReference>
<dbReference type="GO" id="GO:0016787">
    <property type="term" value="F:hydrolase activity"/>
    <property type="evidence" value="ECO:0007669"/>
    <property type="project" value="UniProtKB-KW"/>
</dbReference>
<dbReference type="Proteomes" id="UP001596513">
    <property type="component" value="Unassembled WGS sequence"/>
</dbReference>
<dbReference type="RefSeq" id="WP_380205311.1">
    <property type="nucleotide sequence ID" value="NZ_JBHTEK010000001.1"/>
</dbReference>
<name>A0ABW2UAH7_9BACT</name>
<proteinExistence type="predicted"/>
<dbReference type="InterPro" id="IPR011055">
    <property type="entry name" value="Dup_hybrid_motif"/>
</dbReference>
<dbReference type="Gene3D" id="2.70.70.10">
    <property type="entry name" value="Glucose Permease (Domain IIA)"/>
    <property type="match status" value="1"/>
</dbReference>
<comment type="caution">
    <text evidence="1">The sequence shown here is derived from an EMBL/GenBank/DDBJ whole genome shotgun (WGS) entry which is preliminary data.</text>
</comment>
<evidence type="ECO:0000313" key="2">
    <source>
        <dbReference type="Proteomes" id="UP001596513"/>
    </source>
</evidence>
<protein>
    <submittedName>
        <fullName evidence="1">M23 family metallopeptidase</fullName>
        <ecNumber evidence="1">3.4.24.-</ecNumber>
    </submittedName>
</protein>
<dbReference type="SUPFAM" id="SSF51261">
    <property type="entry name" value="Duplicated hybrid motif"/>
    <property type="match status" value="1"/>
</dbReference>
<organism evidence="1 2">
    <name type="scientific">Hymenobacter humi</name>
    <dbReference type="NCBI Taxonomy" id="1411620"/>
    <lineage>
        <taxon>Bacteria</taxon>
        <taxon>Pseudomonadati</taxon>
        <taxon>Bacteroidota</taxon>
        <taxon>Cytophagia</taxon>
        <taxon>Cytophagales</taxon>
        <taxon>Hymenobacteraceae</taxon>
        <taxon>Hymenobacter</taxon>
    </lineage>
</organism>
<accession>A0ABW2UAH7</accession>
<dbReference type="EC" id="3.4.24.-" evidence="1"/>
<keyword evidence="1" id="KW-0378">Hydrolase</keyword>
<evidence type="ECO:0000313" key="1">
    <source>
        <dbReference type="EMBL" id="MFC7669837.1"/>
    </source>
</evidence>
<dbReference type="EMBL" id="JBHTEK010000001">
    <property type="protein sequence ID" value="MFC7669837.1"/>
    <property type="molecule type" value="Genomic_DNA"/>
</dbReference>
<gene>
    <name evidence="1" type="ORF">ACFQT0_22570</name>
</gene>
<keyword evidence="2" id="KW-1185">Reference proteome</keyword>